<dbReference type="EMBL" id="CAJNOK010001490">
    <property type="protein sequence ID" value="CAF0814637.1"/>
    <property type="molecule type" value="Genomic_DNA"/>
</dbReference>
<protein>
    <submittedName>
        <fullName evidence="2">Uncharacterized protein</fullName>
    </submittedName>
</protein>
<organism evidence="2 3">
    <name type="scientific">Didymodactylos carnosus</name>
    <dbReference type="NCBI Taxonomy" id="1234261"/>
    <lineage>
        <taxon>Eukaryota</taxon>
        <taxon>Metazoa</taxon>
        <taxon>Spiralia</taxon>
        <taxon>Gnathifera</taxon>
        <taxon>Rotifera</taxon>
        <taxon>Eurotatoria</taxon>
        <taxon>Bdelloidea</taxon>
        <taxon>Philodinida</taxon>
        <taxon>Philodinidae</taxon>
        <taxon>Didymodactylos</taxon>
    </lineage>
</organism>
<accession>A0A8S2H5Y9</accession>
<gene>
    <name evidence="1" type="ORF">OVA965_LOCUS5328</name>
    <name evidence="2" type="ORF">TMI583_LOCUS5326</name>
</gene>
<reference evidence="2" key="1">
    <citation type="submission" date="2021-02" db="EMBL/GenBank/DDBJ databases">
        <authorList>
            <person name="Nowell W R."/>
        </authorList>
    </citation>
    <scope>NUCLEOTIDE SEQUENCE</scope>
</reference>
<proteinExistence type="predicted"/>
<evidence type="ECO:0000313" key="1">
    <source>
        <dbReference type="EMBL" id="CAF0814637.1"/>
    </source>
</evidence>
<dbReference type="Proteomes" id="UP000682733">
    <property type="component" value="Unassembled WGS sequence"/>
</dbReference>
<dbReference type="Proteomes" id="UP000677228">
    <property type="component" value="Unassembled WGS sequence"/>
</dbReference>
<sequence>MRNWNSWDQCERERWKKNENGVHSQFQRRNDSTCAWSANFIPLHPWVNYGFLPDNKDASHTVAQECVVEFLRLPACGEGFIGHLGCMCLDNTSQ</sequence>
<evidence type="ECO:0000313" key="2">
    <source>
        <dbReference type="EMBL" id="CAF3598626.1"/>
    </source>
</evidence>
<comment type="caution">
    <text evidence="2">The sequence shown here is derived from an EMBL/GenBank/DDBJ whole genome shotgun (WGS) entry which is preliminary data.</text>
</comment>
<dbReference type="AlphaFoldDB" id="A0A8S2H5Y9"/>
<dbReference type="EMBL" id="CAJOBA010001490">
    <property type="protein sequence ID" value="CAF3598626.1"/>
    <property type="molecule type" value="Genomic_DNA"/>
</dbReference>
<evidence type="ECO:0000313" key="3">
    <source>
        <dbReference type="Proteomes" id="UP000682733"/>
    </source>
</evidence>
<name>A0A8S2H5Y9_9BILA</name>